<feature type="domain" description="HTH cro/C1-type" evidence="1">
    <location>
        <begin position="7"/>
        <end position="62"/>
    </location>
</feature>
<comment type="caution">
    <text evidence="2">The sequence shown here is derived from an EMBL/GenBank/DDBJ whole genome shotgun (WGS) entry which is preliminary data.</text>
</comment>
<organism evidence="2 3">
    <name type="scientific">Acuticoccus sediminis</name>
    <dbReference type="NCBI Taxonomy" id="2184697"/>
    <lineage>
        <taxon>Bacteria</taxon>
        <taxon>Pseudomonadati</taxon>
        <taxon>Pseudomonadota</taxon>
        <taxon>Alphaproteobacteria</taxon>
        <taxon>Hyphomicrobiales</taxon>
        <taxon>Amorphaceae</taxon>
        <taxon>Acuticoccus</taxon>
    </lineage>
</organism>
<dbReference type="InterPro" id="IPR010982">
    <property type="entry name" value="Lambda_DNA-bd_dom_sf"/>
</dbReference>
<dbReference type="OrthoDB" id="337567at2"/>
<dbReference type="Proteomes" id="UP000249590">
    <property type="component" value="Unassembled WGS sequence"/>
</dbReference>
<dbReference type="Gene3D" id="1.10.260.40">
    <property type="entry name" value="lambda repressor-like DNA-binding domains"/>
    <property type="match status" value="1"/>
</dbReference>
<dbReference type="SUPFAM" id="SSF47413">
    <property type="entry name" value="lambda repressor-like DNA-binding domains"/>
    <property type="match status" value="1"/>
</dbReference>
<sequence>MQAADKIRHWRKLNKLTQVQLATKLGRRQSTISRAENGGQVEWDLKVALHELTEGFVSFSDWIETVPGMSLSRSATASDEEGHLS</sequence>
<keyword evidence="3" id="KW-1185">Reference proteome</keyword>
<dbReference type="PROSITE" id="PS50943">
    <property type="entry name" value="HTH_CROC1"/>
    <property type="match status" value="1"/>
</dbReference>
<gene>
    <name evidence="2" type="ORF">DLJ53_21950</name>
</gene>
<protein>
    <recommendedName>
        <fullName evidence="1">HTH cro/C1-type domain-containing protein</fullName>
    </recommendedName>
</protein>
<dbReference type="GO" id="GO:0003677">
    <property type="term" value="F:DNA binding"/>
    <property type="evidence" value="ECO:0007669"/>
    <property type="project" value="InterPro"/>
</dbReference>
<evidence type="ECO:0000313" key="2">
    <source>
        <dbReference type="EMBL" id="RAH99211.1"/>
    </source>
</evidence>
<reference evidence="2 3" key="1">
    <citation type="submission" date="2018-05" db="EMBL/GenBank/DDBJ databases">
        <title>Acuticoccus sediminis sp. nov., isolated from deep-sea sediment of Indian Ocean.</title>
        <authorList>
            <person name="Liu X."/>
            <person name="Lai Q."/>
            <person name="Du Y."/>
            <person name="Sun F."/>
            <person name="Zhang X."/>
            <person name="Wang S."/>
            <person name="Shao Z."/>
        </authorList>
    </citation>
    <scope>NUCLEOTIDE SEQUENCE [LARGE SCALE GENOMIC DNA]</scope>
    <source>
        <strain evidence="2 3">PTG4-2</strain>
    </source>
</reference>
<name>A0A8B2NQC0_9HYPH</name>
<proteinExistence type="predicted"/>
<dbReference type="Pfam" id="PF01381">
    <property type="entry name" value="HTH_3"/>
    <property type="match status" value="1"/>
</dbReference>
<dbReference type="InterPro" id="IPR001387">
    <property type="entry name" value="Cro/C1-type_HTH"/>
</dbReference>
<dbReference type="AlphaFoldDB" id="A0A8B2NQC0"/>
<evidence type="ECO:0000313" key="3">
    <source>
        <dbReference type="Proteomes" id="UP000249590"/>
    </source>
</evidence>
<accession>A0A8B2NQC0</accession>
<dbReference type="RefSeq" id="WP_111349285.1">
    <property type="nucleotide sequence ID" value="NZ_JAIWKD010000006.1"/>
</dbReference>
<dbReference type="EMBL" id="QHHQ01000005">
    <property type="protein sequence ID" value="RAH99211.1"/>
    <property type="molecule type" value="Genomic_DNA"/>
</dbReference>
<evidence type="ECO:0000259" key="1">
    <source>
        <dbReference type="PROSITE" id="PS50943"/>
    </source>
</evidence>
<dbReference type="CDD" id="cd00093">
    <property type="entry name" value="HTH_XRE"/>
    <property type="match status" value="1"/>
</dbReference>